<dbReference type="EMBL" id="MXAN01000011">
    <property type="protein sequence ID" value="OPH38803.1"/>
    <property type="molecule type" value="Genomic_DNA"/>
</dbReference>
<comment type="caution">
    <text evidence="1">The sequence shown here is derived from an EMBL/GenBank/DDBJ whole genome shotgun (WGS) entry which is preliminary data.</text>
</comment>
<evidence type="ECO:0000313" key="1">
    <source>
        <dbReference type="EMBL" id="OPH38803.1"/>
    </source>
</evidence>
<dbReference type="Proteomes" id="UP000191025">
    <property type="component" value="Unassembled WGS sequence"/>
</dbReference>
<evidence type="ECO:0000313" key="2">
    <source>
        <dbReference type="Proteomes" id="UP000191025"/>
    </source>
</evidence>
<dbReference type="AlphaFoldDB" id="A0A1V4H1V1"/>
<reference evidence="2" key="1">
    <citation type="submission" date="2017-03" db="EMBL/GenBank/DDBJ databases">
        <title>Draft genome sequence of Moraxella equi CCUG 4950T type strain.</title>
        <authorList>
            <person name="Salva-Serra F."/>
            <person name="Engstrom-Jakobsson H."/>
            <person name="Thorell K."/>
            <person name="Jaen-Luchoro D."/>
            <person name="Gonzales-Siles L."/>
            <person name="Karlsson R."/>
            <person name="Yazdan S."/>
            <person name="Boulund F."/>
            <person name="Johnning A."/>
            <person name="Engstrand L."/>
            <person name="Kristiansson E."/>
            <person name="Moore E."/>
        </authorList>
    </citation>
    <scope>NUCLEOTIDE SEQUENCE [LARGE SCALE GENOMIC DNA]</scope>
    <source>
        <strain evidence="2">CCUG 4441</strain>
    </source>
</reference>
<proteinExistence type="predicted"/>
<organism evidence="1 2">
    <name type="scientific">Moraxella lacunata</name>
    <dbReference type="NCBI Taxonomy" id="477"/>
    <lineage>
        <taxon>Bacteria</taxon>
        <taxon>Pseudomonadati</taxon>
        <taxon>Pseudomonadota</taxon>
        <taxon>Gammaproteobacteria</taxon>
        <taxon>Moraxellales</taxon>
        <taxon>Moraxellaceae</taxon>
        <taxon>Moraxella</taxon>
    </lineage>
</organism>
<sequence>MTYYTLVFVFMIKTSVMANKNNLGTKPQSIKILGHYRSLSIINNEVKTFKYTVIYRSETFVLQNR</sequence>
<name>A0A1V4H1V1_MORLA</name>
<accession>A0A1V4H1V1</accession>
<gene>
    <name evidence="1" type="ORF">B5J94_02255</name>
</gene>
<protein>
    <submittedName>
        <fullName evidence="1">Uncharacterized protein</fullName>
    </submittedName>
</protein>